<dbReference type="InterPro" id="IPR006037">
    <property type="entry name" value="RCK_C"/>
</dbReference>
<dbReference type="GO" id="GO:0006813">
    <property type="term" value="P:potassium ion transport"/>
    <property type="evidence" value="ECO:0007669"/>
    <property type="project" value="InterPro"/>
</dbReference>
<sequence length="214" mass="23956">MKSILVIGLGRFGRHMAQKLLEEGNDVLAVEKNEERADKAASILRDIQIGDATDEEFIASLGVNLYDMCVVAVGDNFQSALEITVLLKDMGARFILARASRDVHRKLLLRNGADHVVYAEREMAERLAVKYGAKNIFDYIELTEDIGIYEIAVPASWYGKSIVEKSIRNRYNVSILATKRNGKIYPLPPADHRFSPEETLMVMGSEADLRALVK</sequence>
<dbReference type="PROSITE" id="PS51201">
    <property type="entry name" value="RCK_N"/>
    <property type="match status" value="1"/>
</dbReference>
<dbReference type="Proteomes" id="UP001300383">
    <property type="component" value="Unassembled WGS sequence"/>
</dbReference>
<organism evidence="3 4">
    <name type="scientific">Fusibacillus kribbianus</name>
    <dbReference type="NCBI Taxonomy" id="3044208"/>
    <lineage>
        <taxon>Bacteria</taxon>
        <taxon>Bacillati</taxon>
        <taxon>Bacillota</taxon>
        <taxon>Clostridia</taxon>
        <taxon>Lachnospirales</taxon>
        <taxon>Lachnospiraceae</taxon>
        <taxon>Fusibacillus</taxon>
    </lineage>
</organism>
<comment type="caution">
    <text evidence="3">The sequence shown here is derived from an EMBL/GenBank/DDBJ whole genome shotgun (WGS) entry which is preliminary data.</text>
</comment>
<dbReference type="RefSeq" id="WP_283231154.1">
    <property type="nucleotide sequence ID" value="NZ_JASGBQ010000017.1"/>
</dbReference>
<feature type="domain" description="RCK N-terminal" evidence="1">
    <location>
        <begin position="1"/>
        <end position="117"/>
    </location>
</feature>
<feature type="domain" description="RCK C-terminal" evidence="2">
    <location>
        <begin position="134"/>
        <end position="214"/>
    </location>
</feature>
<dbReference type="PANTHER" id="PTHR43833:SF7">
    <property type="entry name" value="KTR SYSTEM POTASSIUM UPTAKE PROTEIN C"/>
    <property type="match status" value="1"/>
</dbReference>
<dbReference type="PANTHER" id="PTHR43833">
    <property type="entry name" value="POTASSIUM CHANNEL PROTEIN 2-RELATED-RELATED"/>
    <property type="match status" value="1"/>
</dbReference>
<evidence type="ECO:0000313" key="3">
    <source>
        <dbReference type="EMBL" id="MDI9242708.1"/>
    </source>
</evidence>
<evidence type="ECO:0000259" key="1">
    <source>
        <dbReference type="PROSITE" id="PS51201"/>
    </source>
</evidence>
<evidence type="ECO:0000313" key="4">
    <source>
        <dbReference type="Proteomes" id="UP001300383"/>
    </source>
</evidence>
<accession>A0AAP4BCM5</accession>
<dbReference type="InterPro" id="IPR036721">
    <property type="entry name" value="RCK_C_sf"/>
</dbReference>
<proteinExistence type="predicted"/>
<dbReference type="InterPro" id="IPR003148">
    <property type="entry name" value="RCK_N"/>
</dbReference>
<reference evidence="3 4" key="1">
    <citation type="submission" date="2023-05" db="EMBL/GenBank/DDBJ databases">
        <title>[ruminococcus] sp. nov., isolated from a pig farm feces dump.</title>
        <authorList>
            <person name="Chang Y.-H."/>
        </authorList>
    </citation>
    <scope>NUCLEOTIDE SEQUENCE [LARGE SCALE GENOMIC DNA]</scope>
    <source>
        <strain evidence="3 4">YH-rum2234</strain>
    </source>
</reference>
<gene>
    <name evidence="3" type="ORF">QJ036_09520</name>
</gene>
<dbReference type="SUPFAM" id="SSF116726">
    <property type="entry name" value="TrkA C-terminal domain-like"/>
    <property type="match status" value="1"/>
</dbReference>
<dbReference type="Pfam" id="PF02254">
    <property type="entry name" value="TrkA_N"/>
    <property type="match status" value="1"/>
</dbReference>
<dbReference type="Gene3D" id="3.30.70.1450">
    <property type="entry name" value="Regulator of K+ conductance, C-terminal domain"/>
    <property type="match status" value="1"/>
</dbReference>
<dbReference type="InterPro" id="IPR036291">
    <property type="entry name" value="NAD(P)-bd_dom_sf"/>
</dbReference>
<dbReference type="EMBL" id="JASGBQ010000017">
    <property type="protein sequence ID" value="MDI9242708.1"/>
    <property type="molecule type" value="Genomic_DNA"/>
</dbReference>
<dbReference type="SUPFAM" id="SSF51735">
    <property type="entry name" value="NAD(P)-binding Rossmann-fold domains"/>
    <property type="match status" value="1"/>
</dbReference>
<dbReference type="AlphaFoldDB" id="A0AAP4BCM5"/>
<dbReference type="Pfam" id="PF02080">
    <property type="entry name" value="TrkA_C"/>
    <property type="match status" value="1"/>
</dbReference>
<protein>
    <submittedName>
        <fullName evidence="3">TrkA family potassium uptake protein</fullName>
    </submittedName>
</protein>
<dbReference type="PROSITE" id="PS51202">
    <property type="entry name" value="RCK_C"/>
    <property type="match status" value="1"/>
</dbReference>
<dbReference type="Gene3D" id="3.40.50.720">
    <property type="entry name" value="NAD(P)-binding Rossmann-like Domain"/>
    <property type="match status" value="1"/>
</dbReference>
<keyword evidence="4" id="KW-1185">Reference proteome</keyword>
<dbReference type="GO" id="GO:0008324">
    <property type="term" value="F:monoatomic cation transmembrane transporter activity"/>
    <property type="evidence" value="ECO:0007669"/>
    <property type="project" value="InterPro"/>
</dbReference>
<dbReference type="InterPro" id="IPR050721">
    <property type="entry name" value="Trk_Ktr_HKT_K-transport"/>
</dbReference>
<evidence type="ECO:0000259" key="2">
    <source>
        <dbReference type="PROSITE" id="PS51202"/>
    </source>
</evidence>
<name>A0AAP4BCM5_9FIRM</name>